<proteinExistence type="inferred from homology"/>
<comment type="subcellular location">
    <subcellularLocation>
        <location evidence="2">Gas vesicle</location>
    </subcellularLocation>
</comment>
<comment type="caution">
    <text evidence="5">The sequence shown here is derived from an EMBL/GenBank/DDBJ whole genome shotgun (WGS) entry which is preliminary data.</text>
</comment>
<protein>
    <submittedName>
        <fullName evidence="5">GvpL/GvpF family gas vesicle protein</fullName>
    </submittedName>
</protein>
<reference evidence="5 6" key="1">
    <citation type="submission" date="2024-06" db="EMBL/GenBank/DDBJ databases">
        <title>The Natural Products Discovery Center: Release of the First 8490 Sequenced Strains for Exploring Actinobacteria Biosynthetic Diversity.</title>
        <authorList>
            <person name="Kalkreuter E."/>
            <person name="Kautsar S.A."/>
            <person name="Yang D."/>
            <person name="Bader C.D."/>
            <person name="Teijaro C.N."/>
            <person name="Fluegel L."/>
            <person name="Davis C.M."/>
            <person name="Simpson J.R."/>
            <person name="Lauterbach L."/>
            <person name="Steele A.D."/>
            <person name="Gui C."/>
            <person name="Meng S."/>
            <person name="Li G."/>
            <person name="Viehrig K."/>
            <person name="Ye F."/>
            <person name="Su P."/>
            <person name="Kiefer A.F."/>
            <person name="Nichols A."/>
            <person name="Cepeda A.J."/>
            <person name="Yan W."/>
            <person name="Fan B."/>
            <person name="Jiang Y."/>
            <person name="Adhikari A."/>
            <person name="Zheng C.-J."/>
            <person name="Schuster L."/>
            <person name="Cowan T.M."/>
            <person name="Smanski M.J."/>
            <person name="Chevrette M.G."/>
            <person name="De Carvalho L.P.S."/>
            <person name="Shen B."/>
        </authorList>
    </citation>
    <scope>NUCLEOTIDE SEQUENCE [LARGE SCALE GENOMIC DNA]</scope>
    <source>
        <strain evidence="5 6">NPDC038104</strain>
    </source>
</reference>
<gene>
    <name evidence="5" type="ORF">AB0E65_20755</name>
</gene>
<dbReference type="PANTHER" id="PTHR36852:SF1">
    <property type="entry name" value="PROTEIN GVPL 2"/>
    <property type="match status" value="1"/>
</dbReference>
<comment type="similarity">
    <text evidence="3">Belongs to the gas vesicle GvpF/GvpL family.</text>
</comment>
<evidence type="ECO:0000313" key="6">
    <source>
        <dbReference type="Proteomes" id="UP001550850"/>
    </source>
</evidence>
<keyword evidence="6" id="KW-1185">Reference proteome</keyword>
<evidence type="ECO:0000256" key="2">
    <source>
        <dbReference type="ARBA" id="ARBA00035108"/>
    </source>
</evidence>
<dbReference type="Proteomes" id="UP001550850">
    <property type="component" value="Unassembled WGS sequence"/>
</dbReference>
<dbReference type="RefSeq" id="WP_245967375.1">
    <property type="nucleotide sequence ID" value="NZ_BEVZ01000002.1"/>
</dbReference>
<dbReference type="PANTHER" id="PTHR36852">
    <property type="entry name" value="PROTEIN GVPL 2"/>
    <property type="match status" value="1"/>
</dbReference>
<organism evidence="5 6">
    <name type="scientific">Streptomyces fragilis</name>
    <dbReference type="NCBI Taxonomy" id="67301"/>
    <lineage>
        <taxon>Bacteria</taxon>
        <taxon>Bacillati</taxon>
        <taxon>Actinomycetota</taxon>
        <taxon>Actinomycetes</taxon>
        <taxon>Kitasatosporales</taxon>
        <taxon>Streptomycetaceae</taxon>
        <taxon>Streptomyces</taxon>
    </lineage>
</organism>
<evidence type="ECO:0000256" key="4">
    <source>
        <dbReference type="SAM" id="MobiDB-lite"/>
    </source>
</evidence>
<evidence type="ECO:0000313" key="5">
    <source>
        <dbReference type="EMBL" id="MEU3556620.1"/>
    </source>
</evidence>
<dbReference type="InterPro" id="IPR009430">
    <property type="entry name" value="GvpL/GvpF"/>
</dbReference>
<feature type="region of interest" description="Disordered" evidence="4">
    <location>
        <begin position="260"/>
        <end position="307"/>
    </location>
</feature>
<accession>A0ABV2YLL2</accession>
<dbReference type="EMBL" id="JBEZUR010000036">
    <property type="protein sequence ID" value="MEU3556620.1"/>
    <property type="molecule type" value="Genomic_DNA"/>
</dbReference>
<dbReference type="Pfam" id="PF06386">
    <property type="entry name" value="GvpL_GvpF"/>
    <property type="match status" value="1"/>
</dbReference>
<evidence type="ECO:0000256" key="3">
    <source>
        <dbReference type="ARBA" id="ARBA00035643"/>
    </source>
</evidence>
<evidence type="ECO:0000256" key="1">
    <source>
        <dbReference type="ARBA" id="ARBA00022987"/>
    </source>
</evidence>
<sequence>MATTASTVPSGGAPAAPPAAGGSLYVYGIAAAGVRAPRSRGVDGAAVRLLTSGSLSAAVSSAPAAIRARRRHLAAHQSVLDELARQGPVLPMRFAVLAHDEETLLSYLRDQRPRFEEQLERIRGCVEMNVKGHTVPGCFEDLVLRDEGLRELARRTRRRPDYDANVRLGEALARAVTREARLAAREVLDRLTPLARRTARGEVDDTVVLSASFLVPAEAEQRFRRAVEEQARRQGPRLALSLTGPLPCYSFVDAPITTGPAAGRARPAGAGPTRLTRSAGSARPAGSVRSASSVGSTRPAAGTGTRG</sequence>
<name>A0ABV2YLL2_9ACTN</name>
<keyword evidence="1" id="KW-0304">Gas vesicle</keyword>
<feature type="compositionally biased region" description="Low complexity" evidence="4">
    <location>
        <begin position="260"/>
        <end position="296"/>
    </location>
</feature>